<evidence type="ECO:0008006" key="4">
    <source>
        <dbReference type="Google" id="ProtNLM"/>
    </source>
</evidence>
<organism evidence="2 3">
    <name type="scientific">Marinococcus luteus</name>
    <dbReference type="NCBI Taxonomy" id="1122204"/>
    <lineage>
        <taxon>Bacteria</taxon>
        <taxon>Bacillati</taxon>
        <taxon>Bacillota</taxon>
        <taxon>Bacilli</taxon>
        <taxon>Bacillales</taxon>
        <taxon>Bacillaceae</taxon>
        <taxon>Marinococcus</taxon>
    </lineage>
</organism>
<evidence type="ECO:0000313" key="3">
    <source>
        <dbReference type="Proteomes" id="UP000199488"/>
    </source>
</evidence>
<dbReference type="RefSeq" id="WP_022794946.1">
    <property type="nucleotide sequence ID" value="NZ_FNNC01000001.1"/>
</dbReference>
<dbReference type="AlphaFoldDB" id="A0A1H2S1E5"/>
<dbReference type="InterPro" id="IPR023168">
    <property type="entry name" value="GatB_Yqey_C_2"/>
</dbReference>
<dbReference type="InterPro" id="IPR019004">
    <property type="entry name" value="YqeY/Aim41"/>
</dbReference>
<gene>
    <name evidence="2" type="ORF">SAMN05421781_0996</name>
</gene>
<dbReference type="SUPFAM" id="SSF89095">
    <property type="entry name" value="GatB/YqeY motif"/>
    <property type="match status" value="1"/>
</dbReference>
<feature type="coiled-coil region" evidence="1">
    <location>
        <begin position="4"/>
        <end position="50"/>
    </location>
</feature>
<reference evidence="2 3" key="1">
    <citation type="submission" date="2016-10" db="EMBL/GenBank/DDBJ databases">
        <authorList>
            <person name="de Groot N.N."/>
        </authorList>
    </citation>
    <scope>NUCLEOTIDE SEQUENCE [LARGE SCALE GENOMIC DNA]</scope>
    <source>
        <strain evidence="2 3">DSM 23126</strain>
    </source>
</reference>
<dbReference type="Pfam" id="PF09424">
    <property type="entry name" value="YqeY"/>
    <property type="match status" value="1"/>
</dbReference>
<accession>A0A1H2S1E5</accession>
<dbReference type="STRING" id="1122204.SAMN05421781_0996"/>
<dbReference type="InterPro" id="IPR003789">
    <property type="entry name" value="Asn/Gln_tRNA_amidoTrase-B-like"/>
</dbReference>
<dbReference type="GO" id="GO:0016884">
    <property type="term" value="F:carbon-nitrogen ligase activity, with glutamine as amido-N-donor"/>
    <property type="evidence" value="ECO:0007669"/>
    <property type="project" value="InterPro"/>
</dbReference>
<dbReference type="OrthoDB" id="9794041at2"/>
<protein>
    <recommendedName>
        <fullName evidence="4">GatB/YqeY domain-containing protein</fullName>
    </recommendedName>
</protein>
<evidence type="ECO:0000256" key="1">
    <source>
        <dbReference type="SAM" id="Coils"/>
    </source>
</evidence>
<keyword evidence="3" id="KW-1185">Reference proteome</keyword>
<dbReference type="Gene3D" id="1.10.10.410">
    <property type="match status" value="1"/>
</dbReference>
<dbReference type="EMBL" id="FNNC01000001">
    <property type="protein sequence ID" value="SDW25398.1"/>
    <property type="molecule type" value="Genomic_DNA"/>
</dbReference>
<dbReference type="Gene3D" id="1.10.1510.10">
    <property type="entry name" value="Uncharacterised protein YqeY/AIM41 PF09424, N-terminal domain"/>
    <property type="match status" value="1"/>
</dbReference>
<name>A0A1H2S1E5_9BACI</name>
<keyword evidence="1" id="KW-0175">Coiled coil</keyword>
<sequence>MELMDRLSSDMKSAMKNKEKQRLNVIRGLRASMQNEAIKLNKELDESEATAVLNREMKQRKDSLHEFENAGREDLAEQTRFEMDVISEYLPAPLSNEELESIVKETIQEENASSMKDMGTVMSAVMPKISGKADGSQVNQLVKKHLSS</sequence>
<evidence type="ECO:0000313" key="2">
    <source>
        <dbReference type="EMBL" id="SDW25398.1"/>
    </source>
</evidence>
<dbReference type="Proteomes" id="UP000199488">
    <property type="component" value="Unassembled WGS sequence"/>
</dbReference>
<dbReference type="PANTHER" id="PTHR28055:SF1">
    <property type="entry name" value="ALTERED INHERITANCE OF MITOCHONDRIA PROTEIN 41, MITOCHONDRIAL"/>
    <property type="match status" value="1"/>
</dbReference>
<dbReference type="PANTHER" id="PTHR28055">
    <property type="entry name" value="ALTERED INHERITANCE OF MITOCHONDRIA PROTEIN 41, MITOCHONDRIAL"/>
    <property type="match status" value="1"/>
</dbReference>
<proteinExistence type="predicted"/>
<dbReference type="InterPro" id="IPR042184">
    <property type="entry name" value="YqeY/Aim41_N"/>
</dbReference>